<accession>A0A5Q2RLL2</accession>
<dbReference type="EMBL" id="CP045851">
    <property type="protein sequence ID" value="QGG95812.1"/>
    <property type="molecule type" value="Genomic_DNA"/>
</dbReference>
<reference evidence="2 3" key="1">
    <citation type="submission" date="2019-11" db="EMBL/GenBank/DDBJ databases">
        <authorList>
            <person name="He Y."/>
        </authorList>
    </citation>
    <scope>NUCLEOTIDE SEQUENCE [LARGE SCALE GENOMIC DNA]</scope>
    <source>
        <strain evidence="2 3">SCSIO 58843</strain>
    </source>
</reference>
<protein>
    <submittedName>
        <fullName evidence="2">Uncharacterized protein</fullName>
    </submittedName>
</protein>
<proteinExistence type="predicted"/>
<evidence type="ECO:0000256" key="1">
    <source>
        <dbReference type="SAM" id="MobiDB-lite"/>
    </source>
</evidence>
<organism evidence="2 3">
    <name type="scientific">Actinomarinicola tropica</name>
    <dbReference type="NCBI Taxonomy" id="2789776"/>
    <lineage>
        <taxon>Bacteria</taxon>
        <taxon>Bacillati</taxon>
        <taxon>Actinomycetota</taxon>
        <taxon>Acidimicrobiia</taxon>
        <taxon>Acidimicrobiales</taxon>
        <taxon>Iamiaceae</taxon>
        <taxon>Actinomarinicola</taxon>
    </lineage>
</organism>
<gene>
    <name evidence="2" type="ORF">GH723_12275</name>
</gene>
<dbReference type="InterPro" id="IPR043777">
    <property type="entry name" value="DUF5719"/>
</dbReference>
<feature type="region of interest" description="Disordered" evidence="1">
    <location>
        <begin position="77"/>
        <end position="108"/>
    </location>
</feature>
<dbReference type="Pfam" id="PF18986">
    <property type="entry name" value="DUF5719"/>
    <property type="match status" value="2"/>
</dbReference>
<dbReference type="Proteomes" id="UP000334019">
    <property type="component" value="Chromosome"/>
</dbReference>
<evidence type="ECO:0000313" key="3">
    <source>
        <dbReference type="Proteomes" id="UP000334019"/>
    </source>
</evidence>
<dbReference type="KEGG" id="atq:GH723_12275"/>
<dbReference type="RefSeq" id="WP_153759918.1">
    <property type="nucleotide sequence ID" value="NZ_CP045851.1"/>
</dbReference>
<keyword evidence="3" id="KW-1185">Reference proteome</keyword>
<name>A0A5Q2RLL2_9ACTN</name>
<sequence length="542" mass="56290">MTRARIPVILFVLGSLVAAVLLDRSSAPDDPTPPEPRGILARTEPVVAPDEVLGSTWYCAAGSAGDIGEIPPPVAVDPVDGEPAEGETADGEAAEGEEGGETAEGGEAAEAAEGETIVVGPIVAEHTVVIANLADQDRVAQVSIHPGTDEPVELEVDLPAASVERVALADHVDAPAAAAMVEVPGGGVAVTHVIEGEHGTDSGTCAAASSDEWHFAWGDTSRDARSFVALFNPFPRDAVVDMSFVTVDGVREPRALTGLVVPGEGVVLADVGAEVRRRDHVSTTVRARAGRVVAERLQSFDDSDGRRGTTVDLGVTEPQEVWVHTYGRVGPDVDQRLTVYNPTDAPAEVDVEVALAEDLAGGVAPFELTVRPQGFVTIDLAGEDRILDAVGQDDAELTLTVRSLNGVPVVSDLRTELDGMAVSHGRSSAATTQVLVDPLGPDAEGRLRVLDLGGDDANEVEITVVRNGRRTELDTIELAPAGRAVVDLDPDDVGSGPAAILVTSSSPVLVELVNRFDEPSDLGVRAAIPFDRSVTPIPVLAG</sequence>
<evidence type="ECO:0000313" key="2">
    <source>
        <dbReference type="EMBL" id="QGG95812.1"/>
    </source>
</evidence>
<dbReference type="AlphaFoldDB" id="A0A5Q2RLL2"/>
<feature type="compositionally biased region" description="Acidic residues" evidence="1">
    <location>
        <begin position="79"/>
        <end position="101"/>
    </location>
</feature>